<dbReference type="EMBL" id="JBJUIK010000017">
    <property type="protein sequence ID" value="KAL3498586.1"/>
    <property type="molecule type" value="Genomic_DNA"/>
</dbReference>
<evidence type="ECO:0000259" key="3">
    <source>
        <dbReference type="Pfam" id="PF25597"/>
    </source>
</evidence>
<evidence type="ECO:0000313" key="4">
    <source>
        <dbReference type="EMBL" id="KAL3498586.1"/>
    </source>
</evidence>
<evidence type="ECO:0000313" key="5">
    <source>
        <dbReference type="Proteomes" id="UP001630127"/>
    </source>
</evidence>
<accession>A0ABD2XV35</accession>
<dbReference type="InterPro" id="IPR057670">
    <property type="entry name" value="SH3_retrovirus"/>
</dbReference>
<name>A0ABD2XV35_9GENT</name>
<dbReference type="AlphaFoldDB" id="A0ABD2XV35"/>
<evidence type="ECO:0000256" key="2">
    <source>
        <dbReference type="SAM" id="Phobius"/>
    </source>
</evidence>
<keyword evidence="2" id="KW-0472">Membrane</keyword>
<organism evidence="4 5">
    <name type="scientific">Cinchona calisaya</name>
    <dbReference type="NCBI Taxonomy" id="153742"/>
    <lineage>
        <taxon>Eukaryota</taxon>
        <taxon>Viridiplantae</taxon>
        <taxon>Streptophyta</taxon>
        <taxon>Embryophyta</taxon>
        <taxon>Tracheophyta</taxon>
        <taxon>Spermatophyta</taxon>
        <taxon>Magnoliopsida</taxon>
        <taxon>eudicotyledons</taxon>
        <taxon>Gunneridae</taxon>
        <taxon>Pentapetalae</taxon>
        <taxon>asterids</taxon>
        <taxon>lamiids</taxon>
        <taxon>Gentianales</taxon>
        <taxon>Rubiaceae</taxon>
        <taxon>Cinchonoideae</taxon>
        <taxon>Cinchoneae</taxon>
        <taxon>Cinchona</taxon>
    </lineage>
</organism>
<reference evidence="4 5" key="1">
    <citation type="submission" date="2024-11" db="EMBL/GenBank/DDBJ databases">
        <title>A near-complete genome assembly of Cinchona calisaya.</title>
        <authorList>
            <person name="Lian D.C."/>
            <person name="Zhao X.W."/>
            <person name="Wei L."/>
        </authorList>
    </citation>
    <scope>NUCLEOTIDE SEQUENCE [LARGE SCALE GENOMIC DNA]</scope>
    <source>
        <tissue evidence="4">Nenye</tissue>
    </source>
</reference>
<proteinExistence type="predicted"/>
<keyword evidence="2" id="KW-1133">Transmembrane helix</keyword>
<protein>
    <recommendedName>
        <fullName evidence="3">Retroviral polymerase SH3-like domain-containing protein</fullName>
    </recommendedName>
</protein>
<comment type="caution">
    <text evidence="4">The sequence shown here is derived from an EMBL/GenBank/DDBJ whole genome shotgun (WGS) entry which is preliminary data.</text>
</comment>
<evidence type="ECO:0000256" key="1">
    <source>
        <dbReference type="SAM" id="MobiDB-lite"/>
    </source>
</evidence>
<sequence>MKTVIHVTNRLSQPRLGFASPLQKLWIVILNISHFFLFGCVCYVFVPDQLQSKFDKKATQCIFIGYDSQRKGWRCYDPTTGKCYVLRNMMFDEASSLWPSEAVLTSDSKKEVEEFGHEDEEKNHLDNREIV</sequence>
<dbReference type="Pfam" id="PF25597">
    <property type="entry name" value="SH3_retrovirus"/>
    <property type="match status" value="1"/>
</dbReference>
<gene>
    <name evidence="4" type="ORF">ACH5RR_041318</name>
</gene>
<feature type="transmembrane region" description="Helical" evidence="2">
    <location>
        <begin position="25"/>
        <end position="46"/>
    </location>
</feature>
<keyword evidence="2" id="KW-0812">Transmembrane</keyword>
<feature type="domain" description="Retroviral polymerase SH3-like" evidence="3">
    <location>
        <begin position="40"/>
        <end position="95"/>
    </location>
</feature>
<dbReference type="Proteomes" id="UP001630127">
    <property type="component" value="Unassembled WGS sequence"/>
</dbReference>
<keyword evidence="5" id="KW-1185">Reference proteome</keyword>
<feature type="region of interest" description="Disordered" evidence="1">
    <location>
        <begin position="109"/>
        <end position="131"/>
    </location>
</feature>